<accession>A0ABD3Q6X8</accession>
<evidence type="ECO:0000256" key="8">
    <source>
        <dbReference type="SAM" id="Phobius"/>
    </source>
</evidence>
<dbReference type="InterPro" id="IPR024671">
    <property type="entry name" value="Atg22-like"/>
</dbReference>
<feature type="transmembrane region" description="Helical" evidence="8">
    <location>
        <begin position="426"/>
        <end position="444"/>
    </location>
</feature>
<evidence type="ECO:0000313" key="9">
    <source>
        <dbReference type="EMBL" id="KAL3795336.1"/>
    </source>
</evidence>
<sequence>PTKGHSRPGRRRRTTTSTLYILTARTLGTEQSTPNSSLTHLLAHRVGVAQSMTNSSNDTESSSIAQAESRPRPSQPLFFHIPPYGTHHEARGWALDAIGRSVSFVGNAVFVGTAVIHLARMNAGCDPNDVACEGRTTYGIRPSSFLTLYNVIVGVSSSALLPLLGSIVDHTHHRRLVARISAGVYCAALFPMIFLNESTWFAACVLLVFTAFVGWIHTGMTFAYLPEMSDDKKDLEDLNTSFAVVQFATYVVYAVIIVGITAAMGRTDDSIFTAKLAQSISFVVTTVVWGYAWSKLMGHRPATTELPEGSNLIATGFRNLYRSGIHVWNNHRSLAWFYIAIAFSESAVQALVVIATTYSIEVLDFSSFDSGISFLIFVFFSSIGCYIAPMSVRRINPIRSDQLCLFLIGLFTALASAFVKSVDQKMLFFVFTMLWGICGGWKYTIERYLVCNIIPKGQDAELMGMYLFAGQCLAWLPPLVFTAMNEAGVSIRISMVSLVLFWIIAVAFLQCMGSYHSIVREVSEPPSESPPPDCQLQIDTVASNEERLG</sequence>
<feature type="transmembrane region" description="Helical" evidence="8">
    <location>
        <begin position="335"/>
        <end position="360"/>
    </location>
</feature>
<feature type="region of interest" description="Disordered" evidence="7">
    <location>
        <begin position="52"/>
        <end position="74"/>
    </location>
</feature>
<feature type="transmembrane region" description="Helical" evidence="8">
    <location>
        <begin position="238"/>
        <end position="264"/>
    </location>
</feature>
<evidence type="ECO:0000256" key="2">
    <source>
        <dbReference type="ARBA" id="ARBA00006978"/>
    </source>
</evidence>
<evidence type="ECO:0000256" key="6">
    <source>
        <dbReference type="ARBA" id="ARBA00023136"/>
    </source>
</evidence>
<evidence type="ECO:0000256" key="4">
    <source>
        <dbReference type="ARBA" id="ARBA00022692"/>
    </source>
</evidence>
<keyword evidence="10" id="KW-1185">Reference proteome</keyword>
<evidence type="ECO:0008006" key="11">
    <source>
        <dbReference type="Google" id="ProtNLM"/>
    </source>
</evidence>
<evidence type="ECO:0000256" key="5">
    <source>
        <dbReference type="ARBA" id="ARBA00022989"/>
    </source>
</evidence>
<protein>
    <recommendedName>
        <fullName evidence="11">Autophagy-related protein</fullName>
    </recommendedName>
</protein>
<dbReference type="EMBL" id="JABMIG020000072">
    <property type="protein sequence ID" value="KAL3795336.1"/>
    <property type="molecule type" value="Genomic_DNA"/>
</dbReference>
<dbReference type="Pfam" id="PF11700">
    <property type="entry name" value="ATG22"/>
    <property type="match status" value="1"/>
</dbReference>
<dbReference type="SUPFAM" id="SSF103473">
    <property type="entry name" value="MFS general substrate transporter"/>
    <property type="match status" value="2"/>
</dbReference>
<feature type="transmembrane region" description="Helical" evidence="8">
    <location>
        <begin position="403"/>
        <end position="420"/>
    </location>
</feature>
<dbReference type="Proteomes" id="UP001516023">
    <property type="component" value="Unassembled WGS sequence"/>
</dbReference>
<evidence type="ECO:0000256" key="1">
    <source>
        <dbReference type="ARBA" id="ARBA00004127"/>
    </source>
</evidence>
<feature type="transmembrane region" description="Helical" evidence="8">
    <location>
        <begin position="276"/>
        <end position="293"/>
    </location>
</feature>
<reference evidence="9 10" key="1">
    <citation type="journal article" date="2020" name="G3 (Bethesda)">
        <title>Improved Reference Genome for Cyclotella cryptica CCMP332, a Model for Cell Wall Morphogenesis, Salinity Adaptation, and Lipid Production in Diatoms (Bacillariophyta).</title>
        <authorList>
            <person name="Roberts W.R."/>
            <person name="Downey K.M."/>
            <person name="Ruck E.C."/>
            <person name="Traller J.C."/>
            <person name="Alverson A.J."/>
        </authorList>
    </citation>
    <scope>NUCLEOTIDE SEQUENCE [LARGE SCALE GENOMIC DNA]</scope>
    <source>
        <strain evidence="9 10">CCMP332</strain>
    </source>
</reference>
<evidence type="ECO:0000313" key="10">
    <source>
        <dbReference type="Proteomes" id="UP001516023"/>
    </source>
</evidence>
<comment type="similarity">
    <text evidence="2">Belongs to the ATG22 family.</text>
</comment>
<dbReference type="InterPro" id="IPR050495">
    <property type="entry name" value="ATG22/LtaA_families"/>
</dbReference>
<feature type="transmembrane region" description="Helical" evidence="8">
    <location>
        <begin position="200"/>
        <end position="226"/>
    </location>
</feature>
<organism evidence="9 10">
    <name type="scientific">Cyclotella cryptica</name>
    <dbReference type="NCBI Taxonomy" id="29204"/>
    <lineage>
        <taxon>Eukaryota</taxon>
        <taxon>Sar</taxon>
        <taxon>Stramenopiles</taxon>
        <taxon>Ochrophyta</taxon>
        <taxon>Bacillariophyta</taxon>
        <taxon>Coscinodiscophyceae</taxon>
        <taxon>Thalassiosirophycidae</taxon>
        <taxon>Stephanodiscales</taxon>
        <taxon>Stephanodiscaceae</taxon>
        <taxon>Cyclotella</taxon>
    </lineage>
</organism>
<feature type="transmembrane region" description="Helical" evidence="8">
    <location>
        <begin position="465"/>
        <end position="483"/>
    </location>
</feature>
<feature type="transmembrane region" description="Helical" evidence="8">
    <location>
        <begin position="145"/>
        <end position="164"/>
    </location>
</feature>
<feature type="non-terminal residue" evidence="9">
    <location>
        <position position="1"/>
    </location>
</feature>
<dbReference type="Gene3D" id="1.20.1250.20">
    <property type="entry name" value="MFS general substrate transporter like domains"/>
    <property type="match status" value="1"/>
</dbReference>
<proteinExistence type="inferred from homology"/>
<comment type="caution">
    <text evidence="9">The sequence shown here is derived from an EMBL/GenBank/DDBJ whole genome shotgun (WGS) entry which is preliminary data.</text>
</comment>
<keyword evidence="5 8" id="KW-1133">Transmembrane helix</keyword>
<keyword evidence="4 8" id="KW-0812">Transmembrane</keyword>
<evidence type="ECO:0000256" key="7">
    <source>
        <dbReference type="SAM" id="MobiDB-lite"/>
    </source>
</evidence>
<comment type="subcellular location">
    <subcellularLocation>
        <location evidence="1">Endomembrane system</location>
        <topology evidence="1">Multi-pass membrane protein</topology>
    </subcellularLocation>
</comment>
<name>A0ABD3Q6X8_9STRA</name>
<feature type="transmembrane region" description="Helical" evidence="8">
    <location>
        <begin position="372"/>
        <end position="391"/>
    </location>
</feature>
<dbReference type="PANTHER" id="PTHR23519:SF1">
    <property type="entry name" value="AUTOPHAGY-RELATED PROTEIN 22"/>
    <property type="match status" value="1"/>
</dbReference>
<evidence type="ECO:0000256" key="3">
    <source>
        <dbReference type="ARBA" id="ARBA00022448"/>
    </source>
</evidence>
<keyword evidence="6 8" id="KW-0472">Membrane</keyword>
<dbReference type="AlphaFoldDB" id="A0ABD3Q6X8"/>
<dbReference type="PANTHER" id="PTHR23519">
    <property type="entry name" value="AUTOPHAGY-RELATED PROTEIN 22"/>
    <property type="match status" value="1"/>
</dbReference>
<feature type="transmembrane region" description="Helical" evidence="8">
    <location>
        <begin position="176"/>
        <end position="194"/>
    </location>
</feature>
<gene>
    <name evidence="9" type="ORF">HJC23_009509</name>
</gene>
<feature type="compositionally biased region" description="Polar residues" evidence="7">
    <location>
        <begin position="52"/>
        <end position="66"/>
    </location>
</feature>
<dbReference type="GO" id="GO:0012505">
    <property type="term" value="C:endomembrane system"/>
    <property type="evidence" value="ECO:0007669"/>
    <property type="project" value="UniProtKB-SubCell"/>
</dbReference>
<feature type="transmembrane region" description="Helical" evidence="8">
    <location>
        <begin position="489"/>
        <end position="509"/>
    </location>
</feature>
<dbReference type="InterPro" id="IPR036259">
    <property type="entry name" value="MFS_trans_sf"/>
</dbReference>
<keyword evidence="3" id="KW-0813">Transport</keyword>